<feature type="compositionally biased region" description="Polar residues" evidence="1">
    <location>
        <begin position="106"/>
        <end position="115"/>
    </location>
</feature>
<dbReference type="SMART" id="SM00220">
    <property type="entry name" value="S_TKc"/>
    <property type="match status" value="1"/>
</dbReference>
<keyword evidence="3" id="KW-0808">Transferase</keyword>
<evidence type="ECO:0000256" key="1">
    <source>
        <dbReference type="SAM" id="MobiDB-lite"/>
    </source>
</evidence>
<evidence type="ECO:0000313" key="4">
    <source>
        <dbReference type="Proteomes" id="UP000235672"/>
    </source>
</evidence>
<gene>
    <name evidence="3" type="ORF">NA56DRAFT_597315</name>
</gene>
<dbReference type="GO" id="GO:0004674">
    <property type="term" value="F:protein serine/threonine kinase activity"/>
    <property type="evidence" value="ECO:0007669"/>
    <property type="project" value="TreeGrafter"/>
</dbReference>
<sequence length="844" mass="96363">MEQRPRVLSAGEYPIHLYEIDVASAKFVPHVAEAEAEGSQAWSESHDESALSSPSDEQLSDLRLGGDEIEDSPAVRAVERKLLAAYKYKRSNTSSRRNRNLGHELISNTQTSSNGDQSDDEPESECDSISSSRSSGSNDVGSDADLKVAQAGKQFDDRDSHVEDIAEGSDIDLDAVKHPPSKASAAAVAPFRDGGVPNISRTHLKVGEPSEILDFGEGLYAQERKNRPPKSRSSNQSRNGERRSAKKTLQQRLFSALHKTHQGKKDFFPRNVLSKIIDEPCVRDELHKYLDLGAYNEKAIPEYARRICEETEFVDNGIKKIRCFRKIFVILVLIDMTPAIIKFLDEKRGVNDSDLPLEKVERQHERGAYDLRPSRNTTKRLKCFSKGWDQLHIRIFEEFQWYTLSPFFGKGGHKEVKHYPLQDQVILPFVEVATRKGRTSTYRTLEFEGGFGRVFKVDIHPDHHNFDSVNKNTKNQSFAIKCLHSPDKTRFKKEVEMLKKFSNPAHPHLISLLATYEQFQSYFLIFHWAEADLQRYWKDENDMPNMDRETVLWLAQQCKGIAEGVVTIHQYTTSTKLQPQPPDKMFGHHGDIKPENVLMFPDSDYEKTKRGTLKLSDFGLAEFSHHHTVSMQPKSSWATSPPYRAPEVDLRGTGAIGRSYDIWTMGCLYLEFITWLLGGWSLVEYFAYLRLEPDPYMFGEPTGTFFRLVKVKLPNGNWADSAEAEIKPSVTEFIDEVLYSHESCTKFLRDFLDMVKNDLLVIETNDLHKRGRKTCVEVRAKLCKMLRKCEDDNKYACEPVPPLDAMVRKAVDERERRGFRYIDTVDLPEAGSPCIGVSDIKQFD</sequence>
<dbReference type="GO" id="GO:0005524">
    <property type="term" value="F:ATP binding"/>
    <property type="evidence" value="ECO:0007669"/>
    <property type="project" value="InterPro"/>
</dbReference>
<proteinExistence type="predicted"/>
<dbReference type="SUPFAM" id="SSF56112">
    <property type="entry name" value="Protein kinase-like (PK-like)"/>
    <property type="match status" value="1"/>
</dbReference>
<feature type="region of interest" description="Disordered" evidence="1">
    <location>
        <begin position="34"/>
        <end position="76"/>
    </location>
</feature>
<dbReference type="CDD" id="cd00180">
    <property type="entry name" value="PKc"/>
    <property type="match status" value="1"/>
</dbReference>
<reference evidence="3 4" key="1">
    <citation type="submission" date="2016-05" db="EMBL/GenBank/DDBJ databases">
        <title>A degradative enzymes factory behind the ericoid mycorrhizal symbiosis.</title>
        <authorList>
            <consortium name="DOE Joint Genome Institute"/>
            <person name="Martino E."/>
            <person name="Morin E."/>
            <person name="Grelet G."/>
            <person name="Kuo A."/>
            <person name="Kohler A."/>
            <person name="Daghino S."/>
            <person name="Barry K."/>
            <person name="Choi C."/>
            <person name="Cichocki N."/>
            <person name="Clum A."/>
            <person name="Copeland A."/>
            <person name="Hainaut M."/>
            <person name="Haridas S."/>
            <person name="Labutti K."/>
            <person name="Lindquist E."/>
            <person name="Lipzen A."/>
            <person name="Khouja H.-R."/>
            <person name="Murat C."/>
            <person name="Ohm R."/>
            <person name="Olson A."/>
            <person name="Spatafora J."/>
            <person name="Veneault-Fourrey C."/>
            <person name="Henrissat B."/>
            <person name="Grigoriev I."/>
            <person name="Martin F."/>
            <person name="Perotto S."/>
        </authorList>
    </citation>
    <scope>NUCLEOTIDE SEQUENCE [LARGE SCALE GENOMIC DNA]</scope>
    <source>
        <strain evidence="3 4">UAMH 7357</strain>
    </source>
</reference>
<dbReference type="InterPro" id="IPR000719">
    <property type="entry name" value="Prot_kinase_dom"/>
</dbReference>
<name>A0A2J6QB43_9HELO</name>
<dbReference type="Gene3D" id="3.30.200.20">
    <property type="entry name" value="Phosphorylase Kinase, domain 1"/>
    <property type="match status" value="1"/>
</dbReference>
<organism evidence="3 4">
    <name type="scientific">Hyaloscypha hepaticicola</name>
    <dbReference type="NCBI Taxonomy" id="2082293"/>
    <lineage>
        <taxon>Eukaryota</taxon>
        <taxon>Fungi</taxon>
        <taxon>Dikarya</taxon>
        <taxon>Ascomycota</taxon>
        <taxon>Pezizomycotina</taxon>
        <taxon>Leotiomycetes</taxon>
        <taxon>Helotiales</taxon>
        <taxon>Hyaloscyphaceae</taxon>
        <taxon>Hyaloscypha</taxon>
    </lineage>
</organism>
<dbReference type="PANTHER" id="PTHR24359">
    <property type="entry name" value="SERINE/THREONINE-PROTEIN KINASE SBK1"/>
    <property type="match status" value="1"/>
</dbReference>
<feature type="domain" description="Protein kinase" evidence="2">
    <location>
        <begin position="440"/>
        <end position="760"/>
    </location>
</feature>
<keyword evidence="3" id="KW-0418">Kinase</keyword>
<dbReference type="Gene3D" id="1.10.510.10">
    <property type="entry name" value="Transferase(Phosphotransferase) domain 1"/>
    <property type="match status" value="1"/>
</dbReference>
<feature type="region of interest" description="Disordered" evidence="1">
    <location>
        <begin position="92"/>
        <end position="143"/>
    </location>
</feature>
<dbReference type="PANTHER" id="PTHR24359:SF37">
    <property type="entry name" value="PROTEIN KINASE DOMAIN-CONTAINING PROTEIN"/>
    <property type="match status" value="1"/>
</dbReference>
<feature type="compositionally biased region" description="Low complexity" evidence="1">
    <location>
        <begin position="127"/>
        <end position="143"/>
    </location>
</feature>
<feature type="compositionally biased region" description="Acidic residues" evidence="1">
    <location>
        <begin position="117"/>
        <end position="126"/>
    </location>
</feature>
<feature type="region of interest" description="Disordered" evidence="1">
    <location>
        <begin position="220"/>
        <end position="245"/>
    </location>
</feature>
<evidence type="ECO:0000259" key="2">
    <source>
        <dbReference type="PROSITE" id="PS50011"/>
    </source>
</evidence>
<dbReference type="Proteomes" id="UP000235672">
    <property type="component" value="Unassembled WGS sequence"/>
</dbReference>
<keyword evidence="4" id="KW-1185">Reference proteome</keyword>
<accession>A0A2J6QB43</accession>
<dbReference type="PROSITE" id="PS50011">
    <property type="entry name" value="PROTEIN_KINASE_DOM"/>
    <property type="match status" value="1"/>
</dbReference>
<evidence type="ECO:0000313" key="3">
    <source>
        <dbReference type="EMBL" id="PMD23465.1"/>
    </source>
</evidence>
<dbReference type="AlphaFoldDB" id="A0A2J6QB43"/>
<dbReference type="Pfam" id="PF00069">
    <property type="entry name" value="Pkinase"/>
    <property type="match status" value="1"/>
</dbReference>
<dbReference type="EMBL" id="KZ613475">
    <property type="protein sequence ID" value="PMD23465.1"/>
    <property type="molecule type" value="Genomic_DNA"/>
</dbReference>
<dbReference type="OrthoDB" id="1046782at2759"/>
<protein>
    <submittedName>
        <fullName evidence="3">Kinase-like protein</fullName>
    </submittedName>
</protein>
<dbReference type="InterPro" id="IPR011009">
    <property type="entry name" value="Kinase-like_dom_sf"/>
</dbReference>